<reference evidence="3" key="1">
    <citation type="submission" date="2014-11" db="EMBL/GenBank/DDBJ databases">
        <authorList>
            <person name="Hornung B.V."/>
        </authorList>
    </citation>
    <scope>NUCLEOTIDE SEQUENCE</scope>
    <source>
        <strain evidence="3">INE</strain>
    </source>
</reference>
<dbReference type="GO" id="GO:0016491">
    <property type="term" value="F:oxidoreductase activity"/>
    <property type="evidence" value="ECO:0007669"/>
    <property type="project" value="UniProtKB-KW"/>
</dbReference>
<dbReference type="EMBL" id="CDGJ01000032">
    <property type="protein sequence ID" value="CEJ06580.1"/>
    <property type="molecule type" value="Genomic_DNA"/>
</dbReference>
<feature type="domain" description="FAD/NAD(P)-binding" evidence="1">
    <location>
        <begin position="3"/>
        <end position="294"/>
    </location>
</feature>
<dbReference type="PANTHER" id="PTHR43755:SF1">
    <property type="entry name" value="FAD-DEPENDENT PYRIDINE NUCLEOTIDE-DISULPHIDE OXIDOREDUCTASE"/>
    <property type="match status" value="1"/>
</dbReference>
<dbReference type="SUPFAM" id="SSF51905">
    <property type="entry name" value="FAD/NAD(P)-binding domain"/>
    <property type="match status" value="2"/>
</dbReference>
<protein>
    <submittedName>
        <fullName evidence="3">FAD-dependent pyridine nucleotide-disulfide oxidoreductase</fullName>
    </submittedName>
    <submittedName>
        <fullName evidence="2">Pyridine nucleotide-disulphide oxidoreductase</fullName>
        <ecNumber evidence="2">1.-.-.-</ecNumber>
    </submittedName>
</protein>
<evidence type="ECO:0000313" key="3">
    <source>
        <dbReference type="EMBL" id="CEJ06580.1"/>
    </source>
</evidence>
<name>A0A8S0XAV8_9FIRM</name>
<evidence type="ECO:0000313" key="4">
    <source>
        <dbReference type="Proteomes" id="UP001071230"/>
    </source>
</evidence>
<organism evidence="2">
    <name type="scientific">Acididesulfobacillus acetoxydans</name>
    <dbReference type="NCBI Taxonomy" id="1561005"/>
    <lineage>
        <taxon>Bacteria</taxon>
        <taxon>Bacillati</taxon>
        <taxon>Bacillota</taxon>
        <taxon>Clostridia</taxon>
        <taxon>Eubacteriales</taxon>
        <taxon>Peptococcaceae</taxon>
        <taxon>Acididesulfobacillus</taxon>
    </lineage>
</organism>
<dbReference type="AlphaFoldDB" id="A0A8S0XAV8"/>
<dbReference type="Pfam" id="PF07992">
    <property type="entry name" value="Pyr_redox_2"/>
    <property type="match status" value="1"/>
</dbReference>
<keyword evidence="2" id="KW-0560">Oxidoreductase</keyword>
<evidence type="ECO:0000313" key="2">
    <source>
        <dbReference type="EMBL" id="CAA7600446.1"/>
    </source>
</evidence>
<keyword evidence="4" id="KW-1185">Reference proteome</keyword>
<dbReference type="KEGG" id="aacx:DEACI_1099"/>
<dbReference type="InterPro" id="IPR036188">
    <property type="entry name" value="FAD/NAD-bd_sf"/>
</dbReference>
<gene>
    <name evidence="3" type="ORF">DEACI_1029</name>
    <name evidence="2" type="ORF">DEACI_1099</name>
</gene>
<dbReference type="InterPro" id="IPR023753">
    <property type="entry name" value="FAD/NAD-binding_dom"/>
</dbReference>
<dbReference type="RefSeq" id="WP_240984121.1">
    <property type="nucleotide sequence ID" value="NZ_CDGJ01000032.1"/>
</dbReference>
<accession>A0A8S0XAV8</accession>
<reference evidence="2" key="2">
    <citation type="submission" date="2020-01" db="EMBL/GenBank/DDBJ databases">
        <authorList>
            <person name="Hornung B."/>
        </authorList>
    </citation>
    <scope>NUCLEOTIDE SEQUENCE</scope>
    <source>
        <strain evidence="2">PacBioINE</strain>
    </source>
</reference>
<dbReference type="PANTHER" id="PTHR43755">
    <property type="match status" value="1"/>
</dbReference>
<dbReference type="EMBL" id="LR746496">
    <property type="protein sequence ID" value="CAA7600446.1"/>
    <property type="molecule type" value="Genomic_DNA"/>
</dbReference>
<dbReference type="Proteomes" id="UP000836597">
    <property type="component" value="Chromosome"/>
</dbReference>
<dbReference type="Gene3D" id="3.50.50.100">
    <property type="match status" value="1"/>
</dbReference>
<dbReference type="EC" id="1.-.-.-" evidence="2"/>
<dbReference type="Proteomes" id="UP001071230">
    <property type="component" value="Unassembled WGS sequence"/>
</dbReference>
<sequence>MKKVTVLGGGIAGVEAAIHLRKKNFEVTVISNRDYVYIYPISIWVPTGEKTLQDVSVPLAKLAGKHGFRVIVDEVVSIRAAEGTVVLKTWGDYREFDYLVVALGASKLKPQGAAHTLSICGEPGEAAMLHERLETLVQRGQGQIAIGFGGNPQDQSAVRGGPAFEVMFNIDHFLRRRRLRQSFDLTFFAPMESPGARMGTKAVKKMGQMFETLGISTRFGRKIVRFEPDGVVFEDGSVLASDLTMFIPAGAGQKVLRDSGLPLSTAGFIEIDDYCQVPGFDHIYAIGDSAAMRGPEWKAKQGHLAEVMARNVAHNIAVRESGGQNFLGYEEHVGILCVMDSGNGAAYVERDARHEKMILMPFFGHWLKKSWGVYYKLSKMDKIPRLPGM</sequence>
<proteinExistence type="predicted"/>
<dbReference type="InterPro" id="IPR052541">
    <property type="entry name" value="SQRD"/>
</dbReference>
<evidence type="ECO:0000259" key="1">
    <source>
        <dbReference type="Pfam" id="PF07992"/>
    </source>
</evidence>